<evidence type="ECO:0000313" key="5">
    <source>
        <dbReference type="EMBL" id="GMN58365.1"/>
    </source>
</evidence>
<dbReference type="AlphaFoldDB" id="A0AA88DN91"/>
<evidence type="ECO:0000256" key="1">
    <source>
        <dbReference type="ARBA" id="ARBA00005234"/>
    </source>
</evidence>
<keyword evidence="2" id="KW-0645">Protease</keyword>
<comment type="caution">
    <text evidence="5">The sequence shown here is derived from an EMBL/GenBank/DDBJ whole genome shotgun (WGS) entry which is preliminary data.</text>
</comment>
<dbReference type="GO" id="GO:0008234">
    <property type="term" value="F:cysteine-type peptidase activity"/>
    <property type="evidence" value="ECO:0007669"/>
    <property type="project" value="InterPro"/>
</dbReference>
<dbReference type="GO" id="GO:0006508">
    <property type="term" value="P:proteolysis"/>
    <property type="evidence" value="ECO:0007669"/>
    <property type="project" value="UniProtKB-KW"/>
</dbReference>
<name>A0AA88DN91_FICCA</name>
<dbReference type="InterPro" id="IPR038765">
    <property type="entry name" value="Papain-like_cys_pep_sf"/>
</dbReference>
<accession>A0AA88DN91</accession>
<dbReference type="SUPFAM" id="SSF54001">
    <property type="entry name" value="Cysteine proteinases"/>
    <property type="match status" value="1"/>
</dbReference>
<dbReference type="EMBL" id="BTGU01000077">
    <property type="protein sequence ID" value="GMN58365.1"/>
    <property type="molecule type" value="Genomic_DNA"/>
</dbReference>
<organism evidence="5 6">
    <name type="scientific">Ficus carica</name>
    <name type="common">Common fig</name>
    <dbReference type="NCBI Taxonomy" id="3494"/>
    <lineage>
        <taxon>Eukaryota</taxon>
        <taxon>Viridiplantae</taxon>
        <taxon>Streptophyta</taxon>
        <taxon>Embryophyta</taxon>
        <taxon>Tracheophyta</taxon>
        <taxon>Spermatophyta</taxon>
        <taxon>Magnoliopsida</taxon>
        <taxon>eudicotyledons</taxon>
        <taxon>Gunneridae</taxon>
        <taxon>Pentapetalae</taxon>
        <taxon>rosids</taxon>
        <taxon>fabids</taxon>
        <taxon>Rosales</taxon>
        <taxon>Moraceae</taxon>
        <taxon>Ficeae</taxon>
        <taxon>Ficus</taxon>
    </lineage>
</organism>
<dbReference type="InterPro" id="IPR003653">
    <property type="entry name" value="Peptidase_C48_C"/>
</dbReference>
<dbReference type="Pfam" id="PF02902">
    <property type="entry name" value="Peptidase_C48"/>
    <property type="match status" value="1"/>
</dbReference>
<keyword evidence="6" id="KW-1185">Reference proteome</keyword>
<feature type="domain" description="Ubiquitin-like protease family profile" evidence="4">
    <location>
        <begin position="103"/>
        <end position="159"/>
    </location>
</feature>
<comment type="similarity">
    <text evidence="1">Belongs to the peptidase C48 family.</text>
</comment>
<protein>
    <recommendedName>
        <fullName evidence="4">Ubiquitin-like protease family profile domain-containing protein</fullName>
    </recommendedName>
</protein>
<reference evidence="5" key="1">
    <citation type="submission" date="2023-07" db="EMBL/GenBank/DDBJ databases">
        <title>draft genome sequence of fig (Ficus carica).</title>
        <authorList>
            <person name="Takahashi T."/>
            <person name="Nishimura K."/>
        </authorList>
    </citation>
    <scope>NUCLEOTIDE SEQUENCE</scope>
</reference>
<evidence type="ECO:0000259" key="4">
    <source>
        <dbReference type="Pfam" id="PF02902"/>
    </source>
</evidence>
<evidence type="ECO:0000256" key="3">
    <source>
        <dbReference type="ARBA" id="ARBA00022801"/>
    </source>
</evidence>
<gene>
    <name evidence="5" type="ORF">TIFTF001_027469</name>
</gene>
<keyword evidence="3" id="KW-0378">Hydrolase</keyword>
<evidence type="ECO:0000313" key="6">
    <source>
        <dbReference type="Proteomes" id="UP001187192"/>
    </source>
</evidence>
<dbReference type="Proteomes" id="UP001187192">
    <property type="component" value="Unassembled WGS sequence"/>
</dbReference>
<dbReference type="Gene3D" id="3.40.395.10">
    <property type="entry name" value="Adenoviral Proteinase, Chain A"/>
    <property type="match status" value="1"/>
</dbReference>
<proteinExistence type="inferred from homology"/>
<sequence>MNGLKRVEGFSEYVGVDGSGKKFCAKGEMSSGLKSNQKGEAVRGVKVTTASMTRVDISSDMKKSSNMFDKPMVFDKSGSWPKLTVLDEVLKGEIASMKPSGWAFSKFFVKTPQTVSQQPNLYDCGVFAINIMESRDMSELTPRKFCSEDERVRLVLKMVMSNFNKNQKTLFASAMRHHEMIIDDCIGYGA</sequence>
<evidence type="ECO:0000256" key="2">
    <source>
        <dbReference type="ARBA" id="ARBA00022670"/>
    </source>
</evidence>